<evidence type="ECO:0000313" key="2">
    <source>
        <dbReference type="EMBL" id="CAB5217940.1"/>
    </source>
</evidence>
<gene>
    <name evidence="2" type="ORF">UFOVP202_26</name>
</gene>
<dbReference type="InterPro" id="IPR029052">
    <property type="entry name" value="Metallo-depent_PP-like"/>
</dbReference>
<evidence type="ECO:0000259" key="1">
    <source>
        <dbReference type="Pfam" id="PF00149"/>
    </source>
</evidence>
<accession>A0A6J7WJF8</accession>
<protein>
    <submittedName>
        <fullName evidence="2">MPP_superfamily domain containing protein</fullName>
    </submittedName>
</protein>
<dbReference type="SUPFAM" id="SSF56300">
    <property type="entry name" value="Metallo-dependent phosphatases"/>
    <property type="match status" value="1"/>
</dbReference>
<proteinExistence type="predicted"/>
<dbReference type="EMBL" id="LR798254">
    <property type="protein sequence ID" value="CAB5217940.1"/>
    <property type="molecule type" value="Genomic_DNA"/>
</dbReference>
<dbReference type="InterPro" id="IPR004843">
    <property type="entry name" value="Calcineurin-like_PHP"/>
</dbReference>
<sequence length="319" mass="36436">MAGYHLTDEEWIASWNKIGSPSEFARINQIAIRNVMSRRRSIEARHGIKLDTFASQNPAYAKKIEQTPGHVRRGMDIEKGRVIVFSDAHFWPDDTTTAFKALLEMIKEYKPTAIVCNGDALDGANLSRFPRQDWNKVPTVKEELDACQYFLGEIESVAKGAKLFWPMGNHDQRLEMTIIANLPSFEGVRGTSLRDYFPMWNPCWSFWVNEDTCIKHRWKGGWTGGRNNAVNSGVNMITGHTHVLSAIPFNDYNGTRWGVQTGTLADPNGQQFSYTEDTPKDWNSGFVMLSFERSKLLQPEMVRVWGEDEVEFRGKIHKV</sequence>
<dbReference type="GO" id="GO:0016787">
    <property type="term" value="F:hydrolase activity"/>
    <property type="evidence" value="ECO:0007669"/>
    <property type="project" value="InterPro"/>
</dbReference>
<reference evidence="2" key="1">
    <citation type="submission" date="2020-05" db="EMBL/GenBank/DDBJ databases">
        <authorList>
            <person name="Chiriac C."/>
            <person name="Salcher M."/>
            <person name="Ghai R."/>
            <person name="Kavagutti S V."/>
        </authorList>
    </citation>
    <scope>NUCLEOTIDE SEQUENCE</scope>
</reference>
<organism evidence="2">
    <name type="scientific">uncultured Caudovirales phage</name>
    <dbReference type="NCBI Taxonomy" id="2100421"/>
    <lineage>
        <taxon>Viruses</taxon>
        <taxon>Duplodnaviria</taxon>
        <taxon>Heunggongvirae</taxon>
        <taxon>Uroviricota</taxon>
        <taxon>Caudoviricetes</taxon>
        <taxon>Peduoviridae</taxon>
        <taxon>Maltschvirus</taxon>
        <taxon>Maltschvirus maltsch</taxon>
    </lineage>
</organism>
<dbReference type="Pfam" id="PF00149">
    <property type="entry name" value="Metallophos"/>
    <property type="match status" value="1"/>
</dbReference>
<name>A0A6J7WJF8_9CAUD</name>
<dbReference type="Gene3D" id="3.60.21.10">
    <property type="match status" value="1"/>
</dbReference>
<feature type="domain" description="Calcineurin-like phosphoesterase" evidence="1">
    <location>
        <begin position="81"/>
        <end position="184"/>
    </location>
</feature>
<dbReference type="CDD" id="cd00838">
    <property type="entry name" value="MPP_superfamily"/>
    <property type="match status" value="1"/>
</dbReference>